<dbReference type="Pfam" id="PF24568">
    <property type="entry name" value="CC_PcsB"/>
    <property type="match status" value="1"/>
</dbReference>
<feature type="domain" description="Peptidoglycan hydrolase PcsB coiled-coil" evidence="5">
    <location>
        <begin position="112"/>
        <end position="184"/>
    </location>
</feature>
<organism evidence="6 7">
    <name type="scientific">Brevibacillus fulvus</name>
    <dbReference type="NCBI Taxonomy" id="1125967"/>
    <lineage>
        <taxon>Bacteria</taxon>
        <taxon>Bacillati</taxon>
        <taxon>Bacillota</taxon>
        <taxon>Bacilli</taxon>
        <taxon>Bacillales</taxon>
        <taxon>Paenibacillaceae</taxon>
        <taxon>Brevibacillus</taxon>
    </lineage>
</organism>
<dbReference type="SUPFAM" id="SSF51261">
    <property type="entry name" value="Duplicated hybrid motif"/>
    <property type="match status" value="1"/>
</dbReference>
<dbReference type="InterPro" id="IPR057309">
    <property type="entry name" value="PcsB_CC"/>
</dbReference>
<evidence type="ECO:0000259" key="5">
    <source>
        <dbReference type="Pfam" id="PF24568"/>
    </source>
</evidence>
<dbReference type="Gene3D" id="6.10.250.3150">
    <property type="match status" value="1"/>
</dbReference>
<evidence type="ECO:0000259" key="4">
    <source>
        <dbReference type="Pfam" id="PF01551"/>
    </source>
</evidence>
<evidence type="ECO:0000313" key="7">
    <source>
        <dbReference type="Proteomes" id="UP000717624"/>
    </source>
</evidence>
<protein>
    <submittedName>
        <fullName evidence="6">Murein DD-endopeptidase MepM/ murein hydrolase activator NlpD</fullName>
    </submittedName>
</protein>
<dbReference type="Pfam" id="PF01551">
    <property type="entry name" value="Peptidase_M23"/>
    <property type="match status" value="1"/>
</dbReference>
<dbReference type="InterPro" id="IPR050570">
    <property type="entry name" value="Cell_wall_metabolism_enzyme"/>
</dbReference>
<accession>A0A939BVG6</accession>
<keyword evidence="7" id="KW-1185">Reference proteome</keyword>
<feature type="coiled-coil region" evidence="2">
    <location>
        <begin position="192"/>
        <end position="247"/>
    </location>
</feature>
<feature type="domain" description="M23ase beta-sheet core" evidence="4">
    <location>
        <begin position="297"/>
        <end position="393"/>
    </location>
</feature>
<dbReference type="InterPro" id="IPR011055">
    <property type="entry name" value="Dup_hybrid_motif"/>
</dbReference>
<proteinExistence type="predicted"/>
<dbReference type="Proteomes" id="UP000717624">
    <property type="component" value="Unassembled WGS sequence"/>
</dbReference>
<feature type="coiled-coil region" evidence="2">
    <location>
        <begin position="34"/>
        <end position="124"/>
    </location>
</feature>
<dbReference type="AlphaFoldDB" id="A0A939BVG6"/>
<reference evidence="6" key="1">
    <citation type="submission" date="2021-01" db="EMBL/GenBank/DDBJ databases">
        <title>Genomic Encyclopedia of Type Strains, Phase IV (KMG-IV): sequencing the most valuable type-strain genomes for metagenomic binning, comparative biology and taxonomic classification.</title>
        <authorList>
            <person name="Goeker M."/>
        </authorList>
    </citation>
    <scope>NUCLEOTIDE SEQUENCE</scope>
    <source>
        <strain evidence="6">DSM 25523</strain>
    </source>
</reference>
<dbReference type="PANTHER" id="PTHR21666:SF270">
    <property type="entry name" value="MUREIN HYDROLASE ACTIVATOR ENVC"/>
    <property type="match status" value="1"/>
</dbReference>
<keyword evidence="1 3" id="KW-0732">Signal</keyword>
<evidence type="ECO:0000256" key="2">
    <source>
        <dbReference type="SAM" id="Coils"/>
    </source>
</evidence>
<dbReference type="GO" id="GO:0004222">
    <property type="term" value="F:metalloendopeptidase activity"/>
    <property type="evidence" value="ECO:0007669"/>
    <property type="project" value="TreeGrafter"/>
</dbReference>
<name>A0A939BVG6_9BACL</name>
<comment type="caution">
    <text evidence="6">The sequence shown here is derived from an EMBL/GenBank/DDBJ whole genome shotgun (WGS) entry which is preliminary data.</text>
</comment>
<evidence type="ECO:0000256" key="1">
    <source>
        <dbReference type="ARBA" id="ARBA00022729"/>
    </source>
</evidence>
<dbReference type="Gene3D" id="2.70.70.10">
    <property type="entry name" value="Glucose Permease (Domain IIA)"/>
    <property type="match status" value="1"/>
</dbReference>
<sequence>MKKRIVLSVIATALLVATAEPTTVGLAASNAASIEKINQEIAKIKQKEKAQKQQLSSVKSQIKNVQQKKEDLEDQLMAIDLRRDETQKKLDKLEKQIDETEQKAVEAQQQLDEAQERVDKRENLLKTRVKSMYERGSISYLEVLLGSSDFGDFLTRMDALRLILDQDTRILEDNIKDKETIAQKKKEVDEHLASYSKMYAEAENLKAQLDQQYKESMVVKAQLEKQEEELQEIAEEEEQQLLAIANERAAKVAELSRLQSVSNYKGGKLAYPIPPGNYRISSGFGLRKDPFTGRSAGHNGLDMAAPRGTAIHAAADGIVIVAGYVNGFGNTVMIKHDSHITTLYGHIREGGIMVKVGQFVKAGDKIAEVGMTGRATGNHLHFTVYKDNVAVDPNLYLP</sequence>
<feature type="chain" id="PRO_5038909262" evidence="3">
    <location>
        <begin position="20"/>
        <end position="398"/>
    </location>
</feature>
<keyword evidence="6" id="KW-0378">Hydrolase</keyword>
<dbReference type="PANTHER" id="PTHR21666">
    <property type="entry name" value="PEPTIDASE-RELATED"/>
    <property type="match status" value="1"/>
</dbReference>
<gene>
    <name evidence="6" type="ORF">JOD01_003105</name>
</gene>
<keyword evidence="2" id="KW-0175">Coiled coil</keyword>
<dbReference type="InterPro" id="IPR016047">
    <property type="entry name" value="M23ase_b-sheet_dom"/>
</dbReference>
<feature type="signal peptide" evidence="3">
    <location>
        <begin position="1"/>
        <end position="19"/>
    </location>
</feature>
<evidence type="ECO:0000256" key="3">
    <source>
        <dbReference type="SAM" id="SignalP"/>
    </source>
</evidence>
<dbReference type="RefSeq" id="WP_204519165.1">
    <property type="nucleotide sequence ID" value="NZ_BAABIN010000019.1"/>
</dbReference>
<dbReference type="CDD" id="cd12797">
    <property type="entry name" value="M23_peptidase"/>
    <property type="match status" value="1"/>
</dbReference>
<dbReference type="EMBL" id="JAFBEB010000012">
    <property type="protein sequence ID" value="MBM7591454.1"/>
    <property type="molecule type" value="Genomic_DNA"/>
</dbReference>
<evidence type="ECO:0000313" key="6">
    <source>
        <dbReference type="EMBL" id="MBM7591454.1"/>
    </source>
</evidence>